<reference evidence="8 9" key="1">
    <citation type="submission" date="2016-10" db="EMBL/GenBank/DDBJ databases">
        <title>Arsenicibacter rosenii gen. nov., sp. nov., an efficient arsenic-methylating bacterium isolated from an arsenic-contaminated paddy soil.</title>
        <authorList>
            <person name="Huang K."/>
        </authorList>
    </citation>
    <scope>NUCLEOTIDE SEQUENCE [LARGE SCALE GENOMIC DNA]</scope>
    <source>
        <strain evidence="8 9">SM-1</strain>
    </source>
</reference>
<dbReference type="PRINTS" id="PR00146">
    <property type="entry name" value="DHPICSNTHASE"/>
</dbReference>
<keyword evidence="9" id="KW-1185">Reference proteome</keyword>
<dbReference type="InterPro" id="IPR013785">
    <property type="entry name" value="Aldolase_TIM"/>
</dbReference>
<dbReference type="EMBL" id="MORL01000019">
    <property type="protein sequence ID" value="OIN56697.1"/>
    <property type="molecule type" value="Genomic_DNA"/>
</dbReference>
<evidence type="ECO:0000256" key="7">
    <source>
        <dbReference type="PIRSR" id="PIRSR001365-2"/>
    </source>
</evidence>
<dbReference type="RefSeq" id="WP_071505614.1">
    <property type="nucleotide sequence ID" value="NZ_MORL01000019.1"/>
</dbReference>
<evidence type="ECO:0000313" key="8">
    <source>
        <dbReference type="EMBL" id="OIN56697.1"/>
    </source>
</evidence>
<evidence type="ECO:0000256" key="3">
    <source>
        <dbReference type="ARBA" id="ARBA00023239"/>
    </source>
</evidence>
<dbReference type="GO" id="GO:0016829">
    <property type="term" value="F:lyase activity"/>
    <property type="evidence" value="ECO:0007669"/>
    <property type="project" value="UniProtKB-KW"/>
</dbReference>
<dbReference type="SUPFAM" id="SSF51569">
    <property type="entry name" value="Aldolase"/>
    <property type="match status" value="1"/>
</dbReference>
<sequence length="317" mass="34294">MQHTPIKGLFAAPFTPLHPDGSVNPEMIPVLVEKLIADGLTGAFICGSNGEGPNLTISERMAVAEAFVGAANGRLQIWVHVGHSSIAESRALMQHACEIGADAASAVAAFYFKPSSVDNLVDCMAQIASAAPQLPFYYYHIPMLTGVGMDMLRFLELAGQQIPNLQGIKYTANTIWEFQACLNHFGDRFNILYGFDEMLLPALGAGATAAIGSTYNFAAPLYLDVITNYEAGRMDAARKTMNMLIDMVRAFVKYPPIPAQKAIMHMLGVDVGGCRLPLVTLSQASYDALKSELEEIGFWEALKTFTSTTWSDAVTEA</sequence>
<evidence type="ECO:0000313" key="9">
    <source>
        <dbReference type="Proteomes" id="UP000181790"/>
    </source>
</evidence>
<comment type="subcellular location">
    <subcellularLocation>
        <location evidence="1">Cytoplasm</location>
    </subcellularLocation>
</comment>
<evidence type="ECO:0000256" key="6">
    <source>
        <dbReference type="PIRSR" id="PIRSR001365-1"/>
    </source>
</evidence>
<dbReference type="Gene3D" id="3.20.20.70">
    <property type="entry name" value="Aldolase class I"/>
    <property type="match status" value="1"/>
</dbReference>
<dbReference type="Proteomes" id="UP000181790">
    <property type="component" value="Unassembled WGS sequence"/>
</dbReference>
<comment type="caution">
    <text evidence="8">The sequence shown here is derived from an EMBL/GenBank/DDBJ whole genome shotgun (WGS) entry which is preliminary data.</text>
</comment>
<keyword evidence="3 5" id="KW-0456">Lyase</keyword>
<dbReference type="PANTHER" id="PTHR12128:SF21">
    <property type="entry name" value="N-ACETYLNEURAMINATE LYASE"/>
    <property type="match status" value="1"/>
</dbReference>
<feature type="active site" description="Schiff-base intermediate with substrate" evidence="6">
    <location>
        <position position="169"/>
    </location>
</feature>
<evidence type="ECO:0000256" key="2">
    <source>
        <dbReference type="ARBA" id="ARBA00022490"/>
    </source>
</evidence>
<keyword evidence="2" id="KW-0963">Cytoplasm</keyword>
<comment type="similarity">
    <text evidence="5">Belongs to the DapA family.</text>
</comment>
<proteinExistence type="inferred from homology"/>
<dbReference type="GO" id="GO:0005737">
    <property type="term" value="C:cytoplasm"/>
    <property type="evidence" value="ECO:0007669"/>
    <property type="project" value="UniProtKB-SubCell"/>
</dbReference>
<accession>A0A1S2VD51</accession>
<dbReference type="InterPro" id="IPR002220">
    <property type="entry name" value="DapA-like"/>
</dbReference>
<gene>
    <name evidence="8" type="ORF">BLX24_23215</name>
</gene>
<name>A0A1S2VD51_9BACT</name>
<dbReference type="OrthoDB" id="9778880at2"/>
<protein>
    <submittedName>
        <fullName evidence="8">N-acetylneuraminate lyase</fullName>
    </submittedName>
</protein>
<dbReference type="PANTHER" id="PTHR12128">
    <property type="entry name" value="DIHYDRODIPICOLINATE SYNTHASE"/>
    <property type="match status" value="1"/>
</dbReference>
<evidence type="ECO:0000256" key="1">
    <source>
        <dbReference type="ARBA" id="ARBA00004496"/>
    </source>
</evidence>
<dbReference type="PIRSF" id="PIRSF001365">
    <property type="entry name" value="DHDPS"/>
    <property type="match status" value="1"/>
</dbReference>
<organism evidence="8 9">
    <name type="scientific">Arsenicibacter rosenii</name>
    <dbReference type="NCBI Taxonomy" id="1750698"/>
    <lineage>
        <taxon>Bacteria</taxon>
        <taxon>Pseudomonadati</taxon>
        <taxon>Bacteroidota</taxon>
        <taxon>Cytophagia</taxon>
        <taxon>Cytophagales</taxon>
        <taxon>Spirosomataceae</taxon>
        <taxon>Arsenicibacter</taxon>
    </lineage>
</organism>
<evidence type="ECO:0000256" key="5">
    <source>
        <dbReference type="PIRNR" id="PIRNR001365"/>
    </source>
</evidence>
<feature type="binding site" evidence="7">
    <location>
        <position position="211"/>
    </location>
    <ligand>
        <name>pyruvate</name>
        <dbReference type="ChEBI" id="CHEBI:15361"/>
    </ligand>
</feature>
<keyword evidence="4" id="KW-0119">Carbohydrate metabolism</keyword>
<dbReference type="Pfam" id="PF00701">
    <property type="entry name" value="DHDPS"/>
    <property type="match status" value="1"/>
</dbReference>
<dbReference type="AlphaFoldDB" id="A0A1S2VD51"/>
<feature type="active site" description="Proton donor/acceptor" evidence="6">
    <location>
        <position position="139"/>
    </location>
</feature>
<dbReference type="SMART" id="SM01130">
    <property type="entry name" value="DHDPS"/>
    <property type="match status" value="1"/>
</dbReference>
<evidence type="ECO:0000256" key="4">
    <source>
        <dbReference type="ARBA" id="ARBA00023277"/>
    </source>
</evidence>